<name>D4S1W2_9FIRM</name>
<keyword evidence="1" id="KW-1133">Transmembrane helix</keyword>
<protein>
    <submittedName>
        <fullName evidence="2">Capsular polysaccharide synthesis protein</fullName>
    </submittedName>
</protein>
<dbReference type="HOGENOM" id="CLU_068623_1_1_9"/>
<dbReference type="Proteomes" id="UP000006238">
    <property type="component" value="Unassembled WGS sequence"/>
</dbReference>
<evidence type="ECO:0000256" key="1">
    <source>
        <dbReference type="SAM" id="Phobius"/>
    </source>
</evidence>
<dbReference type="GeneID" id="98917789"/>
<dbReference type="EMBL" id="ABWN01000035">
    <property type="protein sequence ID" value="EFF67860.1"/>
    <property type="molecule type" value="Genomic_DNA"/>
</dbReference>
<evidence type="ECO:0000313" key="3">
    <source>
        <dbReference type="Proteomes" id="UP000006238"/>
    </source>
</evidence>
<dbReference type="Pfam" id="PF05704">
    <property type="entry name" value="Caps_synth"/>
    <property type="match status" value="1"/>
</dbReference>
<keyword evidence="1" id="KW-0472">Membrane</keyword>
<dbReference type="InterPro" id="IPR008441">
    <property type="entry name" value="AfumC-like_glycosyl_Trfase"/>
</dbReference>
<dbReference type="eggNOG" id="COG3774">
    <property type="taxonomic scope" value="Bacteria"/>
</dbReference>
<dbReference type="AlphaFoldDB" id="D4S1W2"/>
<gene>
    <name evidence="2" type="ORF">BUTYVIB_02084</name>
</gene>
<keyword evidence="3" id="KW-1185">Reference proteome</keyword>
<feature type="transmembrane region" description="Helical" evidence="1">
    <location>
        <begin position="20"/>
        <end position="38"/>
    </location>
</feature>
<keyword evidence="1" id="KW-0812">Transmembrane</keyword>
<reference evidence="2 3" key="1">
    <citation type="submission" date="2010-02" db="EMBL/GenBank/DDBJ databases">
        <authorList>
            <person name="Weinstock G."/>
            <person name="Sodergren E."/>
            <person name="Clifton S."/>
            <person name="Fulton L."/>
            <person name="Fulton B."/>
            <person name="Courtney L."/>
            <person name="Fronick C."/>
            <person name="Harrison M."/>
            <person name="Strong C."/>
            <person name="Farmer C."/>
            <person name="Delahaunty K."/>
            <person name="Markovic C."/>
            <person name="Hall O."/>
            <person name="Minx P."/>
            <person name="Tomlinson C."/>
            <person name="Mitreva M."/>
            <person name="Nelson J."/>
            <person name="Hou S."/>
            <person name="Wollam A."/>
            <person name="Pepin K.H."/>
            <person name="Johnson M."/>
            <person name="Bhonagiri V."/>
            <person name="Zhang X."/>
            <person name="Suruliraj S."/>
            <person name="Warren W."/>
            <person name="Chinwalla A."/>
            <person name="Mardis E.R."/>
            <person name="Wilson R.K."/>
        </authorList>
    </citation>
    <scope>NUCLEOTIDE SEQUENCE [LARGE SCALE GENOMIC DNA]</scope>
    <source>
        <strain evidence="2 3">DSM 2876</strain>
    </source>
</reference>
<dbReference type="InterPro" id="IPR029044">
    <property type="entry name" value="Nucleotide-diphossugar_trans"/>
</dbReference>
<dbReference type="SUPFAM" id="SSF53448">
    <property type="entry name" value="Nucleotide-diphospho-sugar transferases"/>
    <property type="match status" value="1"/>
</dbReference>
<proteinExistence type="predicted"/>
<dbReference type="GO" id="GO:0016757">
    <property type="term" value="F:glycosyltransferase activity"/>
    <property type="evidence" value="ECO:0007669"/>
    <property type="project" value="InterPro"/>
</dbReference>
<sequence>MNKFAKLFKKVGGKEILKRYARAHVLLYALFLSLWLGFSKKSLEILRNAVDNKILKKLRRKNKKFIAGYSADDRSEPVNKSVEGRKIWVCWLQGMDNAPELVKKCYQSMKEHITDREIIVLTEDNYRDYVAFPEYVQKKIDNGVITRTHMSDLLRTELLLQYGGTWIDATVMITGSLPGYMLDSDLFFYQCLKPGLDGHPTRISSWFISADKNNRILGLTRDFLYNYWEKYNKLIDYFLFHDFVELAIEKYPDEWNSVIPVSSSMPHILLLRLFDKYDEKTWNAIKSQTCVHKLTYKFEEEQKNQTGTYYDKLIK</sequence>
<accession>D4S1W2</accession>
<dbReference type="RefSeq" id="WP_005604054.1">
    <property type="nucleotide sequence ID" value="NZ_GG663524.1"/>
</dbReference>
<organism evidence="2 3">
    <name type="scientific">Eshraghiella crossota DSM 2876</name>
    <dbReference type="NCBI Taxonomy" id="511680"/>
    <lineage>
        <taxon>Bacteria</taxon>
        <taxon>Bacillati</taxon>
        <taxon>Bacillota</taxon>
        <taxon>Clostridia</taxon>
        <taxon>Lachnospirales</taxon>
        <taxon>Lachnospiraceae</taxon>
        <taxon>Eshraghiella</taxon>
    </lineage>
</organism>
<comment type="caution">
    <text evidence="2">The sequence shown here is derived from an EMBL/GenBank/DDBJ whole genome shotgun (WGS) entry which is preliminary data.</text>
</comment>
<dbReference type="Gene3D" id="3.90.550.20">
    <property type="match status" value="1"/>
</dbReference>
<evidence type="ECO:0000313" key="2">
    <source>
        <dbReference type="EMBL" id="EFF67860.1"/>
    </source>
</evidence>